<keyword evidence="2 3" id="KW-0040">ANK repeat</keyword>
<evidence type="ECO:0000256" key="1">
    <source>
        <dbReference type="ARBA" id="ARBA00022737"/>
    </source>
</evidence>
<dbReference type="PRINTS" id="PR01415">
    <property type="entry name" value="ANKYRIN"/>
</dbReference>
<dbReference type="OrthoDB" id="366390at2759"/>
<evidence type="ECO:0000256" key="3">
    <source>
        <dbReference type="PROSITE-ProRule" id="PRU00023"/>
    </source>
</evidence>
<dbReference type="InterPro" id="IPR002110">
    <property type="entry name" value="Ankyrin_rpt"/>
</dbReference>
<dbReference type="PROSITE" id="PS50088">
    <property type="entry name" value="ANK_REPEAT"/>
    <property type="match status" value="5"/>
</dbReference>
<dbReference type="SUPFAM" id="SSF48403">
    <property type="entry name" value="Ankyrin repeat"/>
    <property type="match status" value="1"/>
</dbReference>
<dbReference type="InterPro" id="IPR001810">
    <property type="entry name" value="F-box_dom"/>
</dbReference>
<dbReference type="CDD" id="cd09917">
    <property type="entry name" value="F-box_SF"/>
    <property type="match status" value="1"/>
</dbReference>
<dbReference type="STRING" id="573508.A0A1E3B3B2"/>
<proteinExistence type="predicted"/>
<feature type="domain" description="F-box" evidence="4">
    <location>
        <begin position="12"/>
        <end position="60"/>
    </location>
</feature>
<evidence type="ECO:0000313" key="6">
    <source>
        <dbReference type="Proteomes" id="UP000094569"/>
    </source>
</evidence>
<evidence type="ECO:0000259" key="4">
    <source>
        <dbReference type="PROSITE" id="PS50181"/>
    </source>
</evidence>
<dbReference type="PANTHER" id="PTHR24173:SF74">
    <property type="entry name" value="ANKYRIN REPEAT DOMAIN-CONTAINING PROTEIN 16"/>
    <property type="match status" value="1"/>
</dbReference>
<reference evidence="5 6" key="1">
    <citation type="journal article" date="2016" name="BMC Genomics">
        <title>Comparative genomic and transcriptomic analyses of the Fuzhuan brick tea-fermentation fungus Aspergillus cristatus.</title>
        <authorList>
            <person name="Ge Y."/>
            <person name="Wang Y."/>
            <person name="Liu Y."/>
            <person name="Tan Y."/>
            <person name="Ren X."/>
            <person name="Zhang X."/>
            <person name="Hyde K.D."/>
            <person name="Liu Y."/>
            <person name="Liu Z."/>
        </authorList>
    </citation>
    <scope>NUCLEOTIDE SEQUENCE [LARGE SCALE GENOMIC DNA]</scope>
    <source>
        <strain evidence="5 6">GZAAS20.1005</strain>
    </source>
</reference>
<dbReference type="PROSITE" id="PS50181">
    <property type="entry name" value="FBOX"/>
    <property type="match status" value="1"/>
</dbReference>
<keyword evidence="6" id="KW-1185">Reference proteome</keyword>
<dbReference type="AlphaFoldDB" id="A0A1E3B3B2"/>
<dbReference type="SMART" id="SM00248">
    <property type="entry name" value="ANK"/>
    <property type="match status" value="8"/>
</dbReference>
<gene>
    <name evidence="5" type="ORF">SI65_09053</name>
</gene>
<dbReference type="InterPro" id="IPR036770">
    <property type="entry name" value="Ankyrin_rpt-contain_sf"/>
</dbReference>
<keyword evidence="1" id="KW-0677">Repeat</keyword>
<dbReference type="Proteomes" id="UP000094569">
    <property type="component" value="Unassembled WGS sequence"/>
</dbReference>
<sequence>MLETNSTPFTRNMGILDLPDELLLSIGEYVTSESDLNSLHQVNHRLYRIFDEYRYKYNAKHHEGHALYWAARYGNATAARKSVIAGTSLDPRPWPFTWLREYPFDRHPSIKEHNRGAYWVEDPLTQTIMWNQPAVTKTLLELGAYQKSMSVNSAGQPERLILWAAARNCVAALKELLRHGVDVNTKKEPPTERTALIVAARRGNLETVEALLEHGADTEAPDMSTGWRPLHWAARLGHLSVVKLLLDSGAEIDAQMSRSLDTTILLAAKHYEFDALEILLDRGANLDLAGKDNRTVLFHVIRKGSEELMKTLLCKGARPDITCLFEALSDWERDDHYERAKLLLEYGADPNMPIHTPKGPKYLLPWVLRQWYLNVSVIELLLEYGVDVNITGSGYFPPLLSVVFGEYSLTAARKLLDHGADVNASNEKGETPLLICAAKGNVDIAELLLNHGADPNINVKGQNLLARAAKWGRRDIVELLNTRERT</sequence>
<evidence type="ECO:0000313" key="5">
    <source>
        <dbReference type="EMBL" id="ODM15450.1"/>
    </source>
</evidence>
<protein>
    <recommendedName>
        <fullName evidence="4">F-box domain-containing protein</fullName>
    </recommendedName>
</protein>
<feature type="repeat" description="ANK" evidence="3">
    <location>
        <begin position="191"/>
        <end position="223"/>
    </location>
</feature>
<name>A0A1E3B3B2_ASPCR</name>
<dbReference type="Pfam" id="PF12796">
    <property type="entry name" value="Ank_2"/>
    <property type="match status" value="3"/>
</dbReference>
<dbReference type="Gene3D" id="1.25.40.20">
    <property type="entry name" value="Ankyrin repeat-containing domain"/>
    <property type="match status" value="2"/>
</dbReference>
<organism evidence="5 6">
    <name type="scientific">Aspergillus cristatus</name>
    <name type="common">Chinese Fuzhuan brick tea-fermentation fungus</name>
    <name type="synonym">Eurotium cristatum</name>
    <dbReference type="NCBI Taxonomy" id="573508"/>
    <lineage>
        <taxon>Eukaryota</taxon>
        <taxon>Fungi</taxon>
        <taxon>Dikarya</taxon>
        <taxon>Ascomycota</taxon>
        <taxon>Pezizomycotina</taxon>
        <taxon>Eurotiomycetes</taxon>
        <taxon>Eurotiomycetidae</taxon>
        <taxon>Eurotiales</taxon>
        <taxon>Aspergillaceae</taxon>
        <taxon>Aspergillus</taxon>
        <taxon>Aspergillus subgen. Aspergillus</taxon>
    </lineage>
</organism>
<evidence type="ECO:0000256" key="2">
    <source>
        <dbReference type="ARBA" id="ARBA00023043"/>
    </source>
</evidence>
<dbReference type="EMBL" id="JXNT01000016">
    <property type="protein sequence ID" value="ODM15450.1"/>
    <property type="molecule type" value="Genomic_DNA"/>
</dbReference>
<feature type="repeat" description="ANK" evidence="3">
    <location>
        <begin position="393"/>
        <end position="427"/>
    </location>
</feature>
<dbReference type="PROSITE" id="PS50297">
    <property type="entry name" value="ANK_REP_REGION"/>
    <property type="match status" value="3"/>
</dbReference>
<comment type="caution">
    <text evidence="5">The sequence shown here is derived from an EMBL/GenBank/DDBJ whole genome shotgun (WGS) entry which is preliminary data.</text>
</comment>
<dbReference type="PANTHER" id="PTHR24173">
    <property type="entry name" value="ANKYRIN REPEAT CONTAINING"/>
    <property type="match status" value="1"/>
</dbReference>
<feature type="repeat" description="ANK" evidence="3">
    <location>
        <begin position="259"/>
        <end position="291"/>
    </location>
</feature>
<dbReference type="VEuPathDB" id="FungiDB:SI65_09053"/>
<accession>A0A1E3B3B2</accession>
<feature type="repeat" description="ANK" evidence="3">
    <location>
        <begin position="225"/>
        <end position="257"/>
    </location>
</feature>
<feature type="repeat" description="ANK" evidence="3">
    <location>
        <begin position="428"/>
        <end position="460"/>
    </location>
</feature>